<dbReference type="PANTHER" id="PTHR24100:SF151">
    <property type="entry name" value="ICOS LIGAND"/>
    <property type="match status" value="1"/>
</dbReference>
<dbReference type="Ensembl" id="ENSMMOT00000015713.1">
    <property type="protein sequence ID" value="ENSMMOP00000015460.1"/>
    <property type="gene ID" value="ENSMMOG00000011786.1"/>
</dbReference>
<dbReference type="AlphaFoldDB" id="A0A3Q4BAR2"/>
<name>A0A3Q4BAR2_MOLML</name>
<dbReference type="PROSITE" id="PS50835">
    <property type="entry name" value="IG_LIKE"/>
    <property type="match status" value="1"/>
</dbReference>
<dbReference type="InterPro" id="IPR050504">
    <property type="entry name" value="IgSF_BTN/MOG"/>
</dbReference>
<dbReference type="GO" id="GO:1903037">
    <property type="term" value="P:regulation of leukocyte cell-cell adhesion"/>
    <property type="evidence" value="ECO:0007669"/>
    <property type="project" value="UniProtKB-ARBA"/>
</dbReference>
<dbReference type="Proteomes" id="UP000261620">
    <property type="component" value="Unplaced"/>
</dbReference>
<dbReference type="GO" id="GO:0050852">
    <property type="term" value="P:T cell receptor signaling pathway"/>
    <property type="evidence" value="ECO:0007669"/>
    <property type="project" value="TreeGrafter"/>
</dbReference>
<dbReference type="InterPro" id="IPR036179">
    <property type="entry name" value="Ig-like_dom_sf"/>
</dbReference>
<proteinExistence type="predicted"/>
<keyword evidence="2" id="KW-0732">Signal</keyword>
<dbReference type="Pfam" id="PF07686">
    <property type="entry name" value="V-set"/>
    <property type="match status" value="1"/>
</dbReference>
<dbReference type="GO" id="GO:0009897">
    <property type="term" value="C:external side of plasma membrane"/>
    <property type="evidence" value="ECO:0007669"/>
    <property type="project" value="TreeGrafter"/>
</dbReference>
<dbReference type="GO" id="GO:0001817">
    <property type="term" value="P:regulation of cytokine production"/>
    <property type="evidence" value="ECO:0007669"/>
    <property type="project" value="TreeGrafter"/>
</dbReference>
<evidence type="ECO:0000259" key="7">
    <source>
        <dbReference type="PROSITE" id="PS50835"/>
    </source>
</evidence>
<dbReference type="InterPro" id="IPR007110">
    <property type="entry name" value="Ig-like_dom"/>
</dbReference>
<evidence type="ECO:0000256" key="1">
    <source>
        <dbReference type="ARBA" id="ARBA00004370"/>
    </source>
</evidence>
<organism evidence="8 9">
    <name type="scientific">Mola mola</name>
    <name type="common">Ocean sunfish</name>
    <name type="synonym">Tetraodon mola</name>
    <dbReference type="NCBI Taxonomy" id="94237"/>
    <lineage>
        <taxon>Eukaryota</taxon>
        <taxon>Metazoa</taxon>
        <taxon>Chordata</taxon>
        <taxon>Craniata</taxon>
        <taxon>Vertebrata</taxon>
        <taxon>Euteleostomi</taxon>
        <taxon>Actinopterygii</taxon>
        <taxon>Neopterygii</taxon>
        <taxon>Teleostei</taxon>
        <taxon>Neoteleostei</taxon>
        <taxon>Acanthomorphata</taxon>
        <taxon>Eupercaria</taxon>
        <taxon>Tetraodontiformes</taxon>
        <taxon>Molidae</taxon>
        <taxon>Mola</taxon>
    </lineage>
</organism>
<protein>
    <recommendedName>
        <fullName evidence="7">Ig-like domain-containing protein</fullName>
    </recommendedName>
</protein>
<sequence>SYFCSVPLTGPKKKVIFFHSFVKKHSRCQPRVVGPLQPVVATLGDDVVIQCHLKPSLDVEAETVEWSRPDLEPDLSDRLSRIEYVHVHRDHGEFVDMKMAAYVGRTMMFVEEMKHGNISLKIVNVTMTDQGVYRCYVPKCVLWTLLI</sequence>
<dbReference type="OMA" id="EWIKLEM"/>
<accession>A0A3Q4BAR2</accession>
<keyword evidence="6" id="KW-0393">Immunoglobulin domain</keyword>
<evidence type="ECO:0000256" key="2">
    <source>
        <dbReference type="ARBA" id="ARBA00022729"/>
    </source>
</evidence>
<dbReference type="GO" id="GO:0005102">
    <property type="term" value="F:signaling receptor binding"/>
    <property type="evidence" value="ECO:0007669"/>
    <property type="project" value="TreeGrafter"/>
</dbReference>
<comment type="subcellular location">
    <subcellularLocation>
        <location evidence="1">Membrane</location>
    </subcellularLocation>
</comment>
<dbReference type="InterPro" id="IPR013783">
    <property type="entry name" value="Ig-like_fold"/>
</dbReference>
<evidence type="ECO:0000256" key="6">
    <source>
        <dbReference type="ARBA" id="ARBA00023319"/>
    </source>
</evidence>
<dbReference type="InterPro" id="IPR013106">
    <property type="entry name" value="Ig_V-set"/>
</dbReference>
<evidence type="ECO:0000313" key="9">
    <source>
        <dbReference type="Proteomes" id="UP000261620"/>
    </source>
</evidence>
<keyword evidence="4" id="KW-1015">Disulfide bond</keyword>
<reference evidence="8" key="2">
    <citation type="submission" date="2025-09" db="UniProtKB">
        <authorList>
            <consortium name="Ensembl"/>
        </authorList>
    </citation>
    <scope>IDENTIFICATION</scope>
</reference>
<dbReference type="GO" id="GO:0050863">
    <property type="term" value="P:regulation of T cell activation"/>
    <property type="evidence" value="ECO:0007669"/>
    <property type="project" value="UniProtKB-ARBA"/>
</dbReference>
<keyword evidence="5" id="KW-0325">Glycoprotein</keyword>
<evidence type="ECO:0000256" key="5">
    <source>
        <dbReference type="ARBA" id="ARBA00023180"/>
    </source>
</evidence>
<evidence type="ECO:0000256" key="3">
    <source>
        <dbReference type="ARBA" id="ARBA00023136"/>
    </source>
</evidence>
<dbReference type="SUPFAM" id="SSF48726">
    <property type="entry name" value="Immunoglobulin"/>
    <property type="match status" value="1"/>
</dbReference>
<dbReference type="STRING" id="94237.ENSMMOP00000015460"/>
<dbReference type="PANTHER" id="PTHR24100">
    <property type="entry name" value="BUTYROPHILIN"/>
    <property type="match status" value="1"/>
</dbReference>
<reference evidence="8" key="1">
    <citation type="submission" date="2025-08" db="UniProtKB">
        <authorList>
            <consortium name="Ensembl"/>
        </authorList>
    </citation>
    <scope>IDENTIFICATION</scope>
</reference>
<keyword evidence="9" id="KW-1185">Reference proteome</keyword>
<dbReference type="FunFam" id="2.60.40.10:FF:000142">
    <property type="entry name" value="V-set domain-containing T-cell activation inhibitor 1"/>
    <property type="match status" value="1"/>
</dbReference>
<keyword evidence="3" id="KW-0472">Membrane</keyword>
<feature type="domain" description="Ig-like" evidence="7">
    <location>
        <begin position="30"/>
        <end position="137"/>
    </location>
</feature>
<evidence type="ECO:0000313" key="8">
    <source>
        <dbReference type="Ensembl" id="ENSMMOP00000015460.1"/>
    </source>
</evidence>
<dbReference type="Gene3D" id="2.60.40.10">
    <property type="entry name" value="Immunoglobulins"/>
    <property type="match status" value="1"/>
</dbReference>
<evidence type="ECO:0000256" key="4">
    <source>
        <dbReference type="ARBA" id="ARBA00023157"/>
    </source>
</evidence>